<dbReference type="InterPro" id="IPR038081">
    <property type="entry name" value="CalX-like_sf"/>
</dbReference>
<dbReference type="InterPro" id="IPR002035">
    <property type="entry name" value="VWF_A"/>
</dbReference>
<dbReference type="CDD" id="cd00198">
    <property type="entry name" value="vWFA"/>
    <property type="match status" value="1"/>
</dbReference>
<dbReference type="InterPro" id="IPR001343">
    <property type="entry name" value="Hemolysn_Ca-bd"/>
</dbReference>
<protein>
    <submittedName>
        <fullName evidence="2">VWA domain-containing protein</fullName>
    </submittedName>
</protein>
<dbReference type="Gene3D" id="3.40.50.410">
    <property type="entry name" value="von Willebrand factor, type A domain"/>
    <property type="match status" value="1"/>
</dbReference>
<accession>A0ABS0J6P4</accession>
<dbReference type="InterPro" id="IPR018511">
    <property type="entry name" value="Hemolysin-typ_Ca-bd_CS"/>
</dbReference>
<dbReference type="CDD" id="cd00146">
    <property type="entry name" value="PKD"/>
    <property type="match status" value="1"/>
</dbReference>
<dbReference type="Pfam" id="PF00353">
    <property type="entry name" value="HemolysinCabind"/>
    <property type="match status" value="2"/>
</dbReference>
<dbReference type="EMBL" id="VRYY01000453">
    <property type="protein sequence ID" value="MBG3878061.1"/>
    <property type="molecule type" value="Genomic_DNA"/>
</dbReference>
<dbReference type="SUPFAM" id="SSF53300">
    <property type="entry name" value="vWA-like"/>
    <property type="match status" value="1"/>
</dbReference>
<dbReference type="Gene3D" id="2.60.40.2030">
    <property type="match status" value="1"/>
</dbReference>
<feature type="domain" description="VWFA" evidence="1">
    <location>
        <begin position="1718"/>
        <end position="1904"/>
    </location>
</feature>
<evidence type="ECO:0000259" key="1">
    <source>
        <dbReference type="PROSITE" id="PS50234"/>
    </source>
</evidence>
<dbReference type="RefSeq" id="WP_196610073.1">
    <property type="nucleotide sequence ID" value="NZ_VRYY01000453.1"/>
</dbReference>
<sequence length="2477" mass="257831">MVTQNTTTAAGAAPTGARIRLNSPQANQQVVIDNIAGATLEMGFPSEAAQLEQSGQDLVFLFENGGRIVLSNFFGLFESNQLPAFNLEDGQSLPGDAFLAALREDLLPAAGPGAGAAAGSGGVGDYDDNAGDLIGGVDRLDPLGTTGIGTAALGTIEDEGPLDLATGSLLITINTNISTTIEQNGEYPEHPDAVPPGTYAGVFEDWAPNQHLGSPLTFEAVLGFIFTPTDNEVLDTITIIGPIAGALLVGGVPLAADGAGNFVISAADIGDVTLLPLADSGTDIPLSGFASITDPDSGLTGTVPFTFTAVVDAAADQPTGVDETVSYGPFYCDHGNGDGGNGDGDMVTARVMDSDGDERSFWHHNPHDAPDGPWWKHTAANPTETDDGDHVQSAVKITLSATFGDYQDGSENHFLLIEAKEGWTYDTVNIGGVELDLSEFLTLGADIPASATQGLGVIDPAGYYYVIPVGDESIVGTSQSVDGQGLTHELATKAVTLTLYAPDEDYEPGGNGGYEGNGEYEGPVIATLDQGYNGDGDGHHCGRGNDYKETFVTGALAVDSDADGSLVAVNDNSLVFGSTNVWVAAAEGNIYVTGQQIGYEDPQAYVNEPWYDPFSTKDIDLDFHFSGADDEHLDYLRIAVDVNTPAKVLIFGSEAPLVPDGEGGSYYIVPAHLKDHVTLMPAKDSDVDVKLTVTAVFHDPDSGDVGTDTTQHTVYIDAVADKPIAHDAEVDYTPGPTAGDPGGTLTVTLNATFGDYQDGSERQYVGIEVKHGWSYPGNEGYKLVDGRLYAIYDVTDEVDAGNGSVSLPVTLGVVNTDDRYYTEFKTVAIAKETTFSGVEWNGLNNEAHDTDSVTILVDGADGCLQVSGEGYEDRMHYANEGNFSVTPIKLNIDLYEDDDEVIDSVSIKALGQSFTIVVDGVPTHLSTGQSINVDGSKANSVYIIPEEHNGRDIRIEATATIQDPDSGDYATRSDTSTIVIDAVADKPVNLFETVNYGSGHDAVDPPHGASVSVTATFADVLDGSERHYIGIEYKSGWNYPSGGSLEKIDGTWYKLYDVTSMDNSGTLTKTLNIDLVHDTDDRFTTNFKTVAVAVDSEPGDSDWNGLTTDNNTAYTFGDVDVTVDGADGCLRVSGGGYEDWMPDAHVGDTTILKSALNISFTPDENEVLDNLVVKYDGRTFILVVGENPGDPGYREITLDHWGDSAVVSPAEIGHLYVKTTLNSDRDIPIEVTANYHDPNSGDSGSSTTDHTMVIDAVADKPTVTVDVNDGGDGGLSFQTGEEGSVHVTASFPDTDGSETHWVVLNVPVGFDVSNLQGGTWDDAARTVTWGVGSGGSLDKTITVTQNGAADGSHDFTAKSYAREVNFSGSGLDNDNNLAESDGATDAAVVNSGAAIGWYIEDATSFTNVVNEGDPGPGSGPMMGFTVGYTGYTLLPGESVSIVITGPTGTAGEGDFNNASNNFAAWLNAVTTGPNDGVDYDPSTNTLTFYNDGVHTPPTSLTFYAEVKGDNHDEDDETATLTLSSPKFNGVNGGNILDGSEDGTIIDDDAPIIVPPSGGDEIGLSVQDVKAAGGAQDTDSDNLEFEAGSLPLDFTFDLSGGDPVVGGLKSPLDIDWEVDAGTGNLIGKIGGETAIVLSLTEPADGSYGSGDTVNVGVTVTLVDPLLHASAADITVSGVKVAATDGVSPTVHGTVSVSVDDAGPTATPEVDDFNGGITTNLVIMIDRSGSMDDPSGIPDMDKWEVALEGMQELIDAYAGLGSVNVKIVDFYDGEASSSSWYYDATSGTVTYLNGKGPDGGTSYDAATDRVMADLANGMPPADKSVVYFLSDGNPDPDSAGLDAGEVAAWETFLDGTPIDAVYSFGIGSSVDTGPLGTVAWNADDSADDIVVVDDLNDFTQALLATVPTTGNLLANDSGGADGGLALHSVTVDGVTRDIDDTDGNHKFAFNLGDNKGTLTIDFDDGSYVFTPGSNPVGQEIVNYEVRDADGTLANTTLTLNLHTAELDAHDNYATAQPGGSTESTDTFSNGSYDSGWNGWSDNNDNDGEITRANVGGDRELRIELDDDSTDWFGTVAPSIESSKSFTVGAGDTVSFAWRADATGDSGHDDDRFEIEVNDGSGTHTIYTVPNSGADGSGTYTHTFKTAGTYTVTLRVVDGGFGDTAGNNKHLNAYIDDVVHALAGAALLGNVVTDHAGADIADQIGGQTALVTEVNGVAIANDGNFHDVTGDYGTLSINAFGQYEYHANAGTAVGNDDAFVYKLTGTSDSDYATLNVHIGDTPAHLSATAENWSGVGNTNDFHLGGTGGDTLNGGNGDDVIFGNYGDDIIHGNAGNDILHGNAGNDTIYGDAGNDILVGGQGTDTLSGGGDADTFVWNAEDFTSGAADVVTDFKPGAGPFGENDVLRFADVLLDSDGDSSNGISTNLITSGNLAASGNDAVLTLHHGGAVQQVTLQGALEHNSLADIEQHILNNKIITENS</sequence>
<dbReference type="SUPFAM" id="SSF141072">
    <property type="entry name" value="CalX-like"/>
    <property type="match status" value="1"/>
</dbReference>
<dbReference type="PRINTS" id="PR00313">
    <property type="entry name" value="CABNDNGRPT"/>
</dbReference>
<comment type="caution">
    <text evidence="2">The sequence shown here is derived from an EMBL/GenBank/DDBJ whole genome shotgun (WGS) entry which is preliminary data.</text>
</comment>
<dbReference type="PROSITE" id="PS00330">
    <property type="entry name" value="HEMOLYSIN_CALCIUM"/>
    <property type="match status" value="1"/>
</dbReference>
<gene>
    <name evidence="2" type="ORF">FVW20_13850</name>
</gene>
<dbReference type="Gene3D" id="2.60.40.10">
    <property type="entry name" value="Immunoglobulins"/>
    <property type="match status" value="1"/>
</dbReference>
<evidence type="ECO:0000313" key="3">
    <source>
        <dbReference type="Proteomes" id="UP001194469"/>
    </source>
</evidence>
<dbReference type="SUPFAM" id="SSF51120">
    <property type="entry name" value="beta-Roll"/>
    <property type="match status" value="1"/>
</dbReference>
<dbReference type="PROSITE" id="PS50234">
    <property type="entry name" value="VWFA"/>
    <property type="match status" value="1"/>
</dbReference>
<dbReference type="InterPro" id="IPR036465">
    <property type="entry name" value="vWFA_dom_sf"/>
</dbReference>
<organism evidence="2 3">
    <name type="scientific">Nitratidesulfovibrio oxamicus</name>
    <dbReference type="NCBI Taxonomy" id="32016"/>
    <lineage>
        <taxon>Bacteria</taxon>
        <taxon>Pseudomonadati</taxon>
        <taxon>Thermodesulfobacteriota</taxon>
        <taxon>Desulfovibrionia</taxon>
        <taxon>Desulfovibrionales</taxon>
        <taxon>Desulfovibrionaceae</taxon>
        <taxon>Nitratidesulfovibrio</taxon>
    </lineage>
</organism>
<dbReference type="Pfam" id="PF13519">
    <property type="entry name" value="VWA_2"/>
    <property type="match status" value="1"/>
</dbReference>
<name>A0ABS0J6P4_9BACT</name>
<keyword evidence="3" id="KW-1185">Reference proteome</keyword>
<proteinExistence type="predicted"/>
<reference evidence="2 3" key="1">
    <citation type="submission" date="2019-08" db="EMBL/GenBank/DDBJ databases">
        <authorList>
            <person name="Luo N."/>
        </authorList>
    </citation>
    <scope>NUCLEOTIDE SEQUENCE [LARGE SCALE GENOMIC DNA]</scope>
    <source>
        <strain evidence="2 3">NCIMB 9442</strain>
    </source>
</reference>
<dbReference type="InterPro" id="IPR013783">
    <property type="entry name" value="Ig-like_fold"/>
</dbReference>
<dbReference type="Gene3D" id="2.150.10.10">
    <property type="entry name" value="Serralysin-like metalloprotease, C-terminal"/>
    <property type="match status" value="1"/>
</dbReference>
<dbReference type="InterPro" id="IPR011049">
    <property type="entry name" value="Serralysin-like_metalloprot_C"/>
</dbReference>
<evidence type="ECO:0000313" key="2">
    <source>
        <dbReference type="EMBL" id="MBG3878061.1"/>
    </source>
</evidence>
<dbReference type="Proteomes" id="UP001194469">
    <property type="component" value="Unassembled WGS sequence"/>
</dbReference>